<dbReference type="Proteomes" id="UP000023067">
    <property type="component" value="Unassembled WGS sequence"/>
</dbReference>
<comment type="caution">
    <text evidence="1">The sequence shown here is derived from an EMBL/GenBank/DDBJ whole genome shotgun (WGS) entry which is preliminary data.</text>
</comment>
<proteinExistence type="predicted"/>
<evidence type="ECO:0000313" key="1">
    <source>
        <dbReference type="EMBL" id="EWS79509.1"/>
    </source>
</evidence>
<organism evidence="1 2">
    <name type="scientific">Brachybacterium phenoliresistens</name>
    <dbReference type="NCBI Taxonomy" id="396014"/>
    <lineage>
        <taxon>Bacteria</taxon>
        <taxon>Bacillati</taxon>
        <taxon>Actinomycetota</taxon>
        <taxon>Actinomycetes</taxon>
        <taxon>Micrococcales</taxon>
        <taxon>Dermabacteraceae</taxon>
        <taxon>Brachybacterium</taxon>
    </lineage>
</organism>
<keyword evidence="2" id="KW-1185">Reference proteome</keyword>
<name>Z9JMY0_9MICO</name>
<dbReference type="AlphaFoldDB" id="Z9JMY0"/>
<dbReference type="eggNOG" id="COG1478">
    <property type="taxonomic scope" value="Bacteria"/>
</dbReference>
<evidence type="ECO:0008006" key="3">
    <source>
        <dbReference type="Google" id="ProtNLM"/>
    </source>
</evidence>
<evidence type="ECO:0000313" key="2">
    <source>
        <dbReference type="Proteomes" id="UP000023067"/>
    </source>
</evidence>
<accession>Z9JMY0</accession>
<reference evidence="1 2" key="1">
    <citation type="submission" date="2014-02" db="EMBL/GenBank/DDBJ databases">
        <title>Genome sequence of Brachybacterium phenoliresistens strain W13A50.</title>
        <authorList>
            <person name="Wang X."/>
        </authorList>
    </citation>
    <scope>NUCLEOTIDE SEQUENCE [LARGE SCALE GENOMIC DNA]</scope>
    <source>
        <strain evidence="1 2">W13A50</strain>
    </source>
</reference>
<protein>
    <recommendedName>
        <fullName evidence="3">Asparagine synthase</fullName>
    </recommendedName>
</protein>
<gene>
    <name evidence="1" type="ORF">BF93_13160</name>
</gene>
<dbReference type="HOGENOM" id="CLU_623355_0_0_11"/>
<sequence length="439" mass="47402">RTDRDAAAVAAARRNAARFGVDLRLPLLDPAVRAALRPAAGTDPAAAAADPAAALRALGSLANPSAAATEPEALAAIDQDAWTGRLKGMLHQVFRSEQFARRPWNDQRAVLEAFEEHIAGRTDGGADVFWRLFLLELWMREVVERDPSAPAPEAGVAVSLEDDHGRFDEPEPKDPLAANAGKQLDLELADAEGGRIARRYPIRTGKFAADTPMDPEISRYVAEFFTALDAALEGEGPEVEDHRAATVGRRWNLTVSEKIIAIMQGRSYFVWDVKPTWWATTLSRYVARTPAGIGLGDPVTMQLAIQEAGLPRVLLASAAGAAGKVLGRKGLFYQVVGGNVRAIDGPTEYSVYPANVSAKLPPKDPDAVAEHLNAVIREVVPERWRDGFAGTVVMDANDIGRNTLGKAAPLSAEHYELQFADNPLGQGREQTPMAIVFER</sequence>
<feature type="non-terminal residue" evidence="1">
    <location>
        <position position="1"/>
    </location>
</feature>
<dbReference type="eggNOG" id="COG0367">
    <property type="taxonomic scope" value="Bacteria"/>
</dbReference>
<dbReference type="EMBL" id="JDYK01000034">
    <property type="protein sequence ID" value="EWS79509.1"/>
    <property type="molecule type" value="Genomic_DNA"/>
</dbReference>
<dbReference type="SUPFAM" id="SSF144010">
    <property type="entry name" value="CofE-like"/>
    <property type="match status" value="1"/>
</dbReference>
<dbReference type="PATRIC" id="fig|396014.3.peg.3670"/>